<comment type="similarity">
    <text evidence="1">Belongs to the bacterial solute-binding protein 3 family.</text>
</comment>
<dbReference type="AlphaFoldDB" id="A0A0W0Z1G0"/>
<dbReference type="Pfam" id="PF00497">
    <property type="entry name" value="SBP_bac_3"/>
    <property type="match status" value="1"/>
</dbReference>
<dbReference type="Gene3D" id="3.40.190.10">
    <property type="entry name" value="Periplasmic binding protein-like II"/>
    <property type="match status" value="2"/>
</dbReference>
<dbReference type="SUPFAM" id="SSF53850">
    <property type="entry name" value="Periplasmic binding protein-like II"/>
    <property type="match status" value="1"/>
</dbReference>
<sequence length="253" mass="28989">MCHAYYGIINNGKYMKLFVLCCCALLLYTTSHAQTLVIGSSKFNPPFETWADHSSMMYGFDFDLMTEICKRLKVKCEFKPYAFDDLFDALKKQKVDVVISSMIITEGRKEKYLFSLPYLASNAQYFANSSSKLQDPDDLYGKKIGVRAATAYSLLVESENRKNKIVYYDELEDMFLGLKNNEIDAAIMDYESVKYWIAITPGIYKLIGGKIPIGEGYAIMTNKGEENLIRAINRIILDIETDGTFLRIYSQYF</sequence>
<comment type="caution">
    <text evidence="5">The sequence shown here is derived from an EMBL/GenBank/DDBJ whole genome shotgun (WGS) entry which is preliminary data.</text>
</comment>
<dbReference type="EMBL" id="LNYW01000030">
    <property type="protein sequence ID" value="KTD62750.1"/>
    <property type="molecule type" value="Genomic_DNA"/>
</dbReference>
<dbReference type="CDD" id="cd13622">
    <property type="entry name" value="PBP2_Arg_3"/>
    <property type="match status" value="1"/>
</dbReference>
<evidence type="ECO:0000256" key="1">
    <source>
        <dbReference type="ARBA" id="ARBA00010333"/>
    </source>
</evidence>
<dbReference type="PATRIC" id="fig|1122169.6.peg.1068"/>
<gene>
    <name evidence="5" type="primary">artJ_1</name>
    <name evidence="5" type="ORF">Lsha_0924</name>
</gene>
<evidence type="ECO:0000313" key="5">
    <source>
        <dbReference type="EMBL" id="KTD62750.1"/>
    </source>
</evidence>
<dbReference type="eggNOG" id="COG0834">
    <property type="taxonomic scope" value="Bacteria"/>
</dbReference>
<dbReference type="SMART" id="SM00062">
    <property type="entry name" value="PBPb"/>
    <property type="match status" value="1"/>
</dbReference>
<protein>
    <submittedName>
        <fullName evidence="5">Arginine 3rd transport system periplasmic binding protein</fullName>
    </submittedName>
</protein>
<feature type="signal peptide" evidence="3">
    <location>
        <begin position="1"/>
        <end position="33"/>
    </location>
</feature>
<feature type="chain" id="PRO_5006918180" evidence="3">
    <location>
        <begin position="34"/>
        <end position="253"/>
    </location>
</feature>
<evidence type="ECO:0000313" key="6">
    <source>
        <dbReference type="Proteomes" id="UP000054600"/>
    </source>
</evidence>
<proteinExistence type="inferred from homology"/>
<dbReference type="PANTHER" id="PTHR35936:SF17">
    <property type="entry name" value="ARGININE-BINDING EXTRACELLULAR PROTEIN ARTP"/>
    <property type="match status" value="1"/>
</dbReference>
<dbReference type="InterPro" id="IPR001638">
    <property type="entry name" value="Solute-binding_3/MltF_N"/>
</dbReference>
<name>A0A0W0Z1G0_9GAMM</name>
<feature type="domain" description="Solute-binding protein family 3/N-terminal" evidence="4">
    <location>
        <begin position="35"/>
        <end position="253"/>
    </location>
</feature>
<dbReference type="STRING" id="1122169.Lsha_0924"/>
<reference evidence="5 6" key="1">
    <citation type="submission" date="2015-11" db="EMBL/GenBank/DDBJ databases">
        <title>Genomic analysis of 38 Legionella species identifies large and diverse effector repertoires.</title>
        <authorList>
            <person name="Burstein D."/>
            <person name="Amaro F."/>
            <person name="Zusman T."/>
            <person name="Lifshitz Z."/>
            <person name="Cohen O."/>
            <person name="Gilbert J.A."/>
            <person name="Pupko T."/>
            <person name="Shuman H.A."/>
            <person name="Segal G."/>
        </authorList>
    </citation>
    <scope>NUCLEOTIDE SEQUENCE [LARGE SCALE GENOMIC DNA]</scope>
    <source>
        <strain evidence="5 6">ATCC 49655</strain>
    </source>
</reference>
<evidence type="ECO:0000256" key="2">
    <source>
        <dbReference type="ARBA" id="ARBA00022729"/>
    </source>
</evidence>
<evidence type="ECO:0000256" key="3">
    <source>
        <dbReference type="SAM" id="SignalP"/>
    </source>
</evidence>
<evidence type="ECO:0000259" key="4">
    <source>
        <dbReference type="SMART" id="SM00062"/>
    </source>
</evidence>
<keyword evidence="6" id="KW-1185">Reference proteome</keyword>
<organism evidence="5 6">
    <name type="scientific">Legionella shakespearei DSM 23087</name>
    <dbReference type="NCBI Taxonomy" id="1122169"/>
    <lineage>
        <taxon>Bacteria</taxon>
        <taxon>Pseudomonadati</taxon>
        <taxon>Pseudomonadota</taxon>
        <taxon>Gammaproteobacteria</taxon>
        <taxon>Legionellales</taxon>
        <taxon>Legionellaceae</taxon>
        <taxon>Legionella</taxon>
    </lineage>
</organism>
<keyword evidence="2 3" id="KW-0732">Signal</keyword>
<accession>A0A0W0Z1G0</accession>
<dbReference type="Proteomes" id="UP000054600">
    <property type="component" value="Unassembled WGS sequence"/>
</dbReference>
<dbReference type="PANTHER" id="PTHR35936">
    <property type="entry name" value="MEMBRANE-BOUND LYTIC MUREIN TRANSGLYCOSYLASE F"/>
    <property type="match status" value="1"/>
</dbReference>